<accession>D3B1T6</accession>
<name>D3B1T6_HETP5</name>
<dbReference type="InParanoid" id="D3B1T6"/>
<evidence type="ECO:0000313" key="3">
    <source>
        <dbReference type="Proteomes" id="UP000001396"/>
    </source>
</evidence>
<feature type="signal peptide" evidence="1">
    <location>
        <begin position="1"/>
        <end position="19"/>
    </location>
</feature>
<comment type="caution">
    <text evidence="2">The sequence shown here is derived from an EMBL/GenBank/DDBJ whole genome shotgun (WGS) entry which is preliminary data.</text>
</comment>
<reference evidence="2 3" key="1">
    <citation type="journal article" date="2011" name="Genome Res.">
        <title>Phylogeny-wide analysis of social amoeba genomes highlights ancient origins for complex intercellular communication.</title>
        <authorList>
            <person name="Heidel A.J."/>
            <person name="Lawal H.M."/>
            <person name="Felder M."/>
            <person name="Schilde C."/>
            <person name="Helps N.R."/>
            <person name="Tunggal B."/>
            <person name="Rivero F."/>
            <person name="John U."/>
            <person name="Schleicher M."/>
            <person name="Eichinger L."/>
            <person name="Platzer M."/>
            <person name="Noegel A.A."/>
            <person name="Schaap P."/>
            <person name="Gloeckner G."/>
        </authorList>
    </citation>
    <scope>NUCLEOTIDE SEQUENCE [LARGE SCALE GENOMIC DNA]</scope>
    <source>
        <strain evidence="3">ATCC 26659 / Pp 5 / PN500</strain>
    </source>
</reference>
<evidence type="ECO:0000313" key="2">
    <source>
        <dbReference type="EMBL" id="EFA85260.1"/>
    </source>
</evidence>
<evidence type="ECO:0000256" key="1">
    <source>
        <dbReference type="SAM" id="SignalP"/>
    </source>
</evidence>
<protein>
    <submittedName>
        <fullName evidence="2">Uncharacterized protein</fullName>
    </submittedName>
</protein>
<sequence length="158" mass="17596">MKLSIIILSILFFVTLANCQGTCGTEFFCTDDTACQQCYALNMSVCYEAKVYLESSAWVKNDLSLSVYCEGIECYLNTYSDGSCQTVDYSTLLQETSQCNSCYGINGAMTFEIQGTRIYTYALSTLESEKQIGKEIETLKVVDTIIRTTPISLKGEEL</sequence>
<dbReference type="AlphaFoldDB" id="D3B1T6"/>
<feature type="chain" id="PRO_5003040719" evidence="1">
    <location>
        <begin position="20"/>
        <end position="158"/>
    </location>
</feature>
<dbReference type="EMBL" id="ADBJ01000008">
    <property type="protein sequence ID" value="EFA85260.1"/>
    <property type="molecule type" value="Genomic_DNA"/>
</dbReference>
<proteinExistence type="predicted"/>
<organism evidence="2 3">
    <name type="scientific">Heterostelium pallidum (strain ATCC 26659 / Pp 5 / PN500)</name>
    <name type="common">Cellular slime mold</name>
    <name type="synonym">Polysphondylium pallidum</name>
    <dbReference type="NCBI Taxonomy" id="670386"/>
    <lineage>
        <taxon>Eukaryota</taxon>
        <taxon>Amoebozoa</taxon>
        <taxon>Evosea</taxon>
        <taxon>Eumycetozoa</taxon>
        <taxon>Dictyostelia</taxon>
        <taxon>Acytosteliales</taxon>
        <taxon>Acytosteliaceae</taxon>
        <taxon>Heterostelium</taxon>
    </lineage>
</organism>
<dbReference type="GeneID" id="31357785"/>
<keyword evidence="3" id="KW-1185">Reference proteome</keyword>
<dbReference type="Proteomes" id="UP000001396">
    <property type="component" value="Unassembled WGS sequence"/>
</dbReference>
<dbReference type="RefSeq" id="XP_020437369.1">
    <property type="nucleotide sequence ID" value="XM_020573252.1"/>
</dbReference>
<keyword evidence="1" id="KW-0732">Signal</keyword>
<gene>
    <name evidence="2" type="ORF">PPL_02260</name>
</gene>